<evidence type="ECO:0000313" key="9">
    <source>
        <dbReference type="EMBL" id="GGO55991.1"/>
    </source>
</evidence>
<dbReference type="PROSITE" id="PS00136">
    <property type="entry name" value="SUBTILASE_ASP"/>
    <property type="match status" value="1"/>
</dbReference>
<reference evidence="10" key="1">
    <citation type="journal article" date="2019" name="Int. J. Syst. Evol. Microbiol.">
        <title>The Global Catalogue of Microorganisms (GCM) 10K type strain sequencing project: providing services to taxonomists for standard genome sequencing and annotation.</title>
        <authorList>
            <consortium name="The Broad Institute Genomics Platform"/>
            <consortium name="The Broad Institute Genome Sequencing Center for Infectious Disease"/>
            <person name="Wu L."/>
            <person name="Ma J."/>
        </authorList>
    </citation>
    <scope>NUCLEOTIDE SEQUENCE [LARGE SCALE GENOMIC DNA]</scope>
    <source>
        <strain evidence="10">CGMCC 4.7178</strain>
    </source>
</reference>
<evidence type="ECO:0000313" key="10">
    <source>
        <dbReference type="Proteomes" id="UP000631535"/>
    </source>
</evidence>
<gene>
    <name evidence="9" type="ORF">GCM10012287_48540</name>
</gene>
<feature type="domain" description="Peptidase S8/S53" evidence="8">
    <location>
        <begin position="53"/>
        <end position="304"/>
    </location>
</feature>
<dbReference type="Gene3D" id="3.40.50.200">
    <property type="entry name" value="Peptidase S8/S53 domain"/>
    <property type="match status" value="1"/>
</dbReference>
<dbReference type="Proteomes" id="UP000631535">
    <property type="component" value="Unassembled WGS sequence"/>
</dbReference>
<evidence type="ECO:0000259" key="8">
    <source>
        <dbReference type="Pfam" id="PF00082"/>
    </source>
</evidence>
<evidence type="ECO:0000256" key="5">
    <source>
        <dbReference type="PROSITE-ProRule" id="PRU01240"/>
    </source>
</evidence>
<comment type="similarity">
    <text evidence="1 5">Belongs to the peptidase S8 family.</text>
</comment>
<feature type="compositionally biased region" description="Low complexity" evidence="6">
    <location>
        <begin position="407"/>
        <end position="423"/>
    </location>
</feature>
<feature type="region of interest" description="Disordered" evidence="6">
    <location>
        <begin position="385"/>
        <end position="433"/>
    </location>
</feature>
<dbReference type="InterPro" id="IPR000209">
    <property type="entry name" value="Peptidase_S8/S53_dom"/>
</dbReference>
<dbReference type="SUPFAM" id="SSF52743">
    <property type="entry name" value="Subtilisin-like"/>
    <property type="match status" value="1"/>
</dbReference>
<dbReference type="Pfam" id="PF00082">
    <property type="entry name" value="Peptidase_S8"/>
    <property type="match status" value="1"/>
</dbReference>
<keyword evidence="7" id="KW-1133">Transmembrane helix</keyword>
<dbReference type="PANTHER" id="PTHR43806">
    <property type="entry name" value="PEPTIDASE S8"/>
    <property type="match status" value="1"/>
</dbReference>
<keyword evidence="7" id="KW-0812">Transmembrane</keyword>
<dbReference type="PROSITE" id="PS51892">
    <property type="entry name" value="SUBTILASE"/>
    <property type="match status" value="1"/>
</dbReference>
<feature type="compositionally biased region" description="Pro residues" evidence="6">
    <location>
        <begin position="424"/>
        <end position="433"/>
    </location>
</feature>
<dbReference type="RefSeq" id="WP_189039321.1">
    <property type="nucleotide sequence ID" value="NZ_BMMP01000018.1"/>
</dbReference>
<keyword evidence="4 5" id="KW-0720">Serine protease</keyword>
<dbReference type="InterPro" id="IPR015500">
    <property type="entry name" value="Peptidase_S8_subtilisin-rel"/>
</dbReference>
<feature type="region of interest" description="Disordered" evidence="6">
    <location>
        <begin position="315"/>
        <end position="345"/>
    </location>
</feature>
<dbReference type="InterPro" id="IPR050131">
    <property type="entry name" value="Peptidase_S8_subtilisin-like"/>
</dbReference>
<evidence type="ECO:0000256" key="1">
    <source>
        <dbReference type="ARBA" id="ARBA00011073"/>
    </source>
</evidence>
<evidence type="ECO:0000256" key="6">
    <source>
        <dbReference type="SAM" id="MobiDB-lite"/>
    </source>
</evidence>
<feature type="active site" description="Charge relay system" evidence="5">
    <location>
        <position position="97"/>
    </location>
</feature>
<evidence type="ECO:0000256" key="2">
    <source>
        <dbReference type="ARBA" id="ARBA00022670"/>
    </source>
</evidence>
<comment type="caution">
    <text evidence="9">The sequence shown here is derived from an EMBL/GenBank/DDBJ whole genome shotgun (WGS) entry which is preliminary data.</text>
</comment>
<keyword evidence="10" id="KW-1185">Reference proteome</keyword>
<dbReference type="PANTHER" id="PTHR43806:SF11">
    <property type="entry name" value="CEREVISIN-RELATED"/>
    <property type="match status" value="1"/>
</dbReference>
<name>A0ABQ2MNQ8_9ACTN</name>
<organism evidence="9 10">
    <name type="scientific">Streptomyces daqingensis</name>
    <dbReference type="NCBI Taxonomy" id="1472640"/>
    <lineage>
        <taxon>Bacteria</taxon>
        <taxon>Bacillati</taxon>
        <taxon>Actinomycetota</taxon>
        <taxon>Actinomycetes</taxon>
        <taxon>Kitasatosporales</taxon>
        <taxon>Streptomycetaceae</taxon>
        <taxon>Streptomyces</taxon>
    </lineage>
</organism>
<feature type="transmembrane region" description="Helical" evidence="7">
    <location>
        <begin position="356"/>
        <end position="380"/>
    </location>
</feature>
<dbReference type="InterPro" id="IPR023827">
    <property type="entry name" value="Peptidase_S8_Asp-AS"/>
</dbReference>
<protein>
    <recommendedName>
        <fullName evidence="8">Peptidase S8/S53 domain-containing protein</fullName>
    </recommendedName>
</protein>
<accession>A0ABQ2MNQ8</accession>
<keyword evidence="3 5" id="KW-0378">Hydrolase</keyword>
<keyword evidence="2 5" id="KW-0645">Protease</keyword>
<evidence type="ECO:0000256" key="4">
    <source>
        <dbReference type="ARBA" id="ARBA00022825"/>
    </source>
</evidence>
<keyword evidence="7" id="KW-0472">Membrane</keyword>
<feature type="active site" description="Charge relay system" evidence="5">
    <location>
        <position position="62"/>
    </location>
</feature>
<dbReference type="PRINTS" id="PR00723">
    <property type="entry name" value="SUBTILISIN"/>
</dbReference>
<evidence type="ECO:0000256" key="3">
    <source>
        <dbReference type="ARBA" id="ARBA00022801"/>
    </source>
</evidence>
<sequence length="433" mass="44612">MDVKRSLRVIAGATLTGVLVCATAPNAAADQVRDDQWALDYLEAESVWKITKGKGQVIAVIDDGVNADHPDLKGNVLKGRDFIDGGGSGSPRGGANHGTAMAGIIAGHGHGPGNSAGVMGLAPEAKILPIRADGSDATGGANAIKYAVDQGASVINISQGGGIKTETEAEAIAYALRKNVPVFASTGNDGGAVEYPAAHPGVVPVGGVQRNGKIWKNSNRGKETLLTAPAVEVVTTGGASDLNGYGIGDGTSDATAYASAAAALVRAKHPDLTAGQVVNRLTQTAQLPAGENGAKVPDERYGYGSIRPLAALQEDVPKGSKNGPLAVPEQNAGQQTGSQKTEEDLALEKKQDREFVILWTITGILAFLFVGAIVLTIVLVRRRKRNRNNGPGGPGAPGGYPYPPHQAPGYGMPQQQQPYGQQPTAPPQQPPYN</sequence>
<proteinExistence type="inferred from homology"/>
<dbReference type="InterPro" id="IPR036852">
    <property type="entry name" value="Peptidase_S8/S53_dom_sf"/>
</dbReference>
<dbReference type="EMBL" id="BMMP01000018">
    <property type="protein sequence ID" value="GGO55991.1"/>
    <property type="molecule type" value="Genomic_DNA"/>
</dbReference>
<feature type="active site" description="Charge relay system" evidence="5">
    <location>
        <position position="252"/>
    </location>
</feature>
<evidence type="ECO:0000256" key="7">
    <source>
        <dbReference type="SAM" id="Phobius"/>
    </source>
</evidence>